<keyword evidence="2" id="KW-1185">Reference proteome</keyword>
<dbReference type="STRING" id="96773.Tchl_1336"/>
<protein>
    <submittedName>
        <fullName evidence="1">Uncharacterized protein</fullName>
    </submittedName>
</protein>
<reference evidence="1 2" key="1">
    <citation type="submission" date="2016-12" db="EMBL/GenBank/DDBJ databases">
        <title>Complete genome sequence of Thauera chlorobenzoica, a Betaproteobacterium degrading haloaromatics anaerobically to CO2 and halides.</title>
        <authorList>
            <person name="Goris T."/>
            <person name="Mergelsberg M."/>
            <person name="Boll M."/>
        </authorList>
    </citation>
    <scope>NUCLEOTIDE SEQUENCE [LARGE SCALE GENOMIC DNA]</scope>
    <source>
        <strain evidence="1 2">3CB1</strain>
    </source>
</reference>
<dbReference type="InterPro" id="IPR052552">
    <property type="entry name" value="YeaO-like"/>
</dbReference>
<sequence length="126" mass="14084">MPILVKRIHDAAAPGDGCRVLVDRLWPRGLTKARAAVDLWLRELAPSTALRQWFGHDPARWDEFRRRYAAELEGEGPAPALAQLHELRARHPVLTLLYAARDPEHNNAVALRAWLEAADDDTAAAP</sequence>
<dbReference type="OrthoDB" id="9790745at2"/>
<evidence type="ECO:0000313" key="2">
    <source>
        <dbReference type="Proteomes" id="UP000185739"/>
    </source>
</evidence>
<accession>A0A1H5T545</accession>
<dbReference type="Proteomes" id="UP000185739">
    <property type="component" value="Chromosome"/>
</dbReference>
<dbReference type="Pfam" id="PF22752">
    <property type="entry name" value="DUF488-N3i"/>
    <property type="match status" value="1"/>
</dbReference>
<organism evidence="1 2">
    <name type="scientific">Thauera chlorobenzoica</name>
    <dbReference type="NCBI Taxonomy" id="96773"/>
    <lineage>
        <taxon>Bacteria</taxon>
        <taxon>Pseudomonadati</taxon>
        <taxon>Pseudomonadota</taxon>
        <taxon>Betaproteobacteria</taxon>
        <taxon>Rhodocyclales</taxon>
        <taxon>Zoogloeaceae</taxon>
        <taxon>Thauera</taxon>
    </lineage>
</organism>
<dbReference type="PANTHER" id="PTHR36849">
    <property type="entry name" value="CYTOPLASMIC PROTEIN-RELATED"/>
    <property type="match status" value="1"/>
</dbReference>
<dbReference type="KEGG" id="tcl:Tchl_1336"/>
<dbReference type="AlphaFoldDB" id="A0A1H5T545"/>
<proteinExistence type="predicted"/>
<evidence type="ECO:0000313" key="1">
    <source>
        <dbReference type="EMBL" id="APR04195.1"/>
    </source>
</evidence>
<name>A0A1H5T545_9RHOO</name>
<gene>
    <name evidence="1" type="ORF">Tchl_1336</name>
</gene>
<dbReference type="PANTHER" id="PTHR36849:SF1">
    <property type="entry name" value="CYTOPLASMIC PROTEIN"/>
    <property type="match status" value="1"/>
</dbReference>
<dbReference type="EMBL" id="CP018839">
    <property type="protein sequence ID" value="APR04195.1"/>
    <property type="molecule type" value="Genomic_DNA"/>
</dbReference>
<dbReference type="RefSeq" id="WP_075147706.1">
    <property type="nucleotide sequence ID" value="NZ_CP018839.1"/>
</dbReference>